<evidence type="ECO:0000313" key="2">
    <source>
        <dbReference type="EMBL" id="AQK79119.1"/>
    </source>
</evidence>
<dbReference type="EMBL" id="CM000782">
    <property type="protein sequence ID" value="AQK79119.1"/>
    <property type="molecule type" value="Genomic_DNA"/>
</dbReference>
<protein>
    <submittedName>
        <fullName evidence="2">Uncharacterized protein</fullName>
    </submittedName>
</protein>
<feature type="region of interest" description="Disordered" evidence="1">
    <location>
        <begin position="1"/>
        <end position="31"/>
    </location>
</feature>
<dbReference type="PaxDb" id="4577-GRMZM2G465598_P01"/>
<accession>A0A1D6LGV6</accession>
<feature type="region of interest" description="Disordered" evidence="1">
    <location>
        <begin position="119"/>
        <end position="153"/>
    </location>
</feature>
<organism evidence="2">
    <name type="scientific">Zea mays</name>
    <name type="common">Maize</name>
    <dbReference type="NCBI Taxonomy" id="4577"/>
    <lineage>
        <taxon>Eukaryota</taxon>
        <taxon>Viridiplantae</taxon>
        <taxon>Streptophyta</taxon>
        <taxon>Embryophyta</taxon>
        <taxon>Tracheophyta</taxon>
        <taxon>Spermatophyta</taxon>
        <taxon>Magnoliopsida</taxon>
        <taxon>Liliopsida</taxon>
        <taxon>Poales</taxon>
        <taxon>Poaceae</taxon>
        <taxon>PACMAD clade</taxon>
        <taxon>Panicoideae</taxon>
        <taxon>Andropogonodae</taxon>
        <taxon>Andropogoneae</taxon>
        <taxon>Tripsacinae</taxon>
        <taxon>Zea</taxon>
    </lineage>
</organism>
<gene>
    <name evidence="2" type="ORF">ZEAMMB73_Zm00001d035497</name>
</gene>
<proteinExistence type="predicted"/>
<feature type="compositionally biased region" description="Basic and acidic residues" evidence="1">
    <location>
        <begin position="1"/>
        <end position="11"/>
    </location>
</feature>
<dbReference type="AlphaFoldDB" id="A0A1D6LGV6"/>
<dbReference type="InParanoid" id="A0A1D6LGV6"/>
<sequence>MEMEHSKKEYCQDTPKTAGGPEGPRGRSGERLVGLGGAAECLLGGGGNGGVGGCGGGVEADAEGLDERLEVAVELGDGERRGVGVVGLGQQQRGVVGGGVGEEHIGGGGHHWGARGGRVQAGGAEGVPAREGRACPWRAPTRPAPGGGWPRPRIQAPMARWRWVRRPSVGKGDWEGGTLRWIVDADDGARRVDRTFHVELGLGRTLHGLPARARSSRWGKRPLIAGGHRAFPGELGAEVTPSMESRG</sequence>
<evidence type="ECO:0000256" key="1">
    <source>
        <dbReference type="SAM" id="MobiDB-lite"/>
    </source>
</evidence>
<reference evidence="2" key="1">
    <citation type="submission" date="2015-12" db="EMBL/GenBank/DDBJ databases">
        <title>Update maize B73 reference genome by single molecule sequencing technologies.</title>
        <authorList>
            <consortium name="Maize Genome Sequencing Project"/>
            <person name="Ware D."/>
        </authorList>
    </citation>
    <scope>NUCLEOTIDE SEQUENCE</scope>
    <source>
        <tissue evidence="2">Seedling</tissue>
    </source>
</reference>
<name>A0A1D6LGV6_MAIZE</name>